<dbReference type="VEuPathDB" id="FungiDB:MAPG_07526"/>
<keyword evidence="1" id="KW-0732">Signal</keyword>
<feature type="signal peptide" evidence="1">
    <location>
        <begin position="1"/>
        <end position="19"/>
    </location>
</feature>
<reference evidence="2" key="2">
    <citation type="submission" date="2010-05" db="EMBL/GenBank/DDBJ databases">
        <title>The Genome Sequence of Magnaporthe poae strain ATCC 64411.</title>
        <authorList>
            <consortium name="The Broad Institute Genome Sequencing Platform"/>
            <consortium name="Broad Institute Genome Sequencing Center for Infectious Disease"/>
            <person name="Ma L.-J."/>
            <person name="Dead R."/>
            <person name="Young S."/>
            <person name="Zeng Q."/>
            <person name="Koehrsen M."/>
            <person name="Alvarado L."/>
            <person name="Berlin A."/>
            <person name="Chapman S.B."/>
            <person name="Chen Z."/>
            <person name="Freedman E."/>
            <person name="Gellesch M."/>
            <person name="Goldberg J."/>
            <person name="Griggs A."/>
            <person name="Gujja S."/>
            <person name="Heilman E.R."/>
            <person name="Heiman D."/>
            <person name="Hepburn T."/>
            <person name="Howarth C."/>
            <person name="Jen D."/>
            <person name="Larson L."/>
            <person name="Mehta T."/>
            <person name="Neiman D."/>
            <person name="Pearson M."/>
            <person name="Roberts A."/>
            <person name="Saif S."/>
            <person name="Shea T."/>
            <person name="Shenoy N."/>
            <person name="Sisk P."/>
            <person name="Stolte C."/>
            <person name="Sykes S."/>
            <person name="Walk T."/>
            <person name="White J."/>
            <person name="Yandava C."/>
            <person name="Haas B."/>
            <person name="Nusbaum C."/>
            <person name="Birren B."/>
        </authorList>
    </citation>
    <scope>NUCLEOTIDE SEQUENCE</scope>
    <source>
        <strain evidence="2">ATCC 64411</strain>
    </source>
</reference>
<sequence>MKPFSPIFFCLGLTGVAFAAPQPADTTIASEVVQRADGSFSLKPRFADLDPRQGPCLECSCSGWDPSTCCCPKFRNCCQRCDTCK</sequence>
<reference evidence="4" key="1">
    <citation type="submission" date="2010-05" db="EMBL/GenBank/DDBJ databases">
        <title>The genome sequence of Magnaporthe poae strain ATCC 64411.</title>
        <authorList>
            <person name="Ma L.-J."/>
            <person name="Dead R."/>
            <person name="Young S."/>
            <person name="Zeng Q."/>
            <person name="Koehrsen M."/>
            <person name="Alvarado L."/>
            <person name="Berlin A."/>
            <person name="Chapman S.B."/>
            <person name="Chen Z."/>
            <person name="Freedman E."/>
            <person name="Gellesch M."/>
            <person name="Goldberg J."/>
            <person name="Griggs A."/>
            <person name="Gujja S."/>
            <person name="Heilman E.R."/>
            <person name="Heiman D."/>
            <person name="Hepburn T."/>
            <person name="Howarth C."/>
            <person name="Jen D."/>
            <person name="Larson L."/>
            <person name="Mehta T."/>
            <person name="Neiman D."/>
            <person name="Pearson M."/>
            <person name="Roberts A."/>
            <person name="Saif S."/>
            <person name="Shea T."/>
            <person name="Shenoy N."/>
            <person name="Sisk P."/>
            <person name="Stolte C."/>
            <person name="Sykes S."/>
            <person name="Walk T."/>
            <person name="White J."/>
            <person name="Yandava C."/>
            <person name="Haas B."/>
            <person name="Nusbaum C."/>
            <person name="Birren B."/>
        </authorList>
    </citation>
    <scope>NUCLEOTIDE SEQUENCE [LARGE SCALE GENOMIC DNA]</scope>
    <source>
        <strain evidence="4">ATCC 64411 / 73-15</strain>
    </source>
</reference>
<dbReference type="EnsemblFungi" id="MAPG_07526T0">
    <property type="protein sequence ID" value="MAPG_07526T0"/>
    <property type="gene ID" value="MAPG_07526"/>
</dbReference>
<evidence type="ECO:0000313" key="2">
    <source>
        <dbReference type="EMBL" id="KLU88541.1"/>
    </source>
</evidence>
<protein>
    <submittedName>
        <fullName evidence="2 3">Uncharacterized protein</fullName>
    </submittedName>
</protein>
<reference evidence="2" key="3">
    <citation type="submission" date="2011-03" db="EMBL/GenBank/DDBJ databases">
        <title>Annotation of Magnaporthe poae ATCC 64411.</title>
        <authorList>
            <person name="Ma L.-J."/>
            <person name="Dead R."/>
            <person name="Young S.K."/>
            <person name="Zeng Q."/>
            <person name="Gargeya S."/>
            <person name="Fitzgerald M."/>
            <person name="Haas B."/>
            <person name="Abouelleil A."/>
            <person name="Alvarado L."/>
            <person name="Arachchi H.M."/>
            <person name="Berlin A."/>
            <person name="Brown A."/>
            <person name="Chapman S.B."/>
            <person name="Chen Z."/>
            <person name="Dunbar C."/>
            <person name="Freedman E."/>
            <person name="Gearin G."/>
            <person name="Gellesch M."/>
            <person name="Goldberg J."/>
            <person name="Griggs A."/>
            <person name="Gujja S."/>
            <person name="Heiman D."/>
            <person name="Howarth C."/>
            <person name="Larson L."/>
            <person name="Lui A."/>
            <person name="MacDonald P.J.P."/>
            <person name="Mehta T."/>
            <person name="Montmayeur A."/>
            <person name="Murphy C."/>
            <person name="Neiman D."/>
            <person name="Pearson M."/>
            <person name="Priest M."/>
            <person name="Roberts A."/>
            <person name="Saif S."/>
            <person name="Shea T."/>
            <person name="Shenoy N."/>
            <person name="Sisk P."/>
            <person name="Stolte C."/>
            <person name="Sykes S."/>
            <person name="Yandava C."/>
            <person name="Wortman J."/>
            <person name="Nusbaum C."/>
            <person name="Birren B."/>
        </authorList>
    </citation>
    <scope>NUCLEOTIDE SEQUENCE</scope>
    <source>
        <strain evidence="2">ATCC 64411</strain>
    </source>
</reference>
<keyword evidence="4" id="KW-1185">Reference proteome</keyword>
<accession>A0A0C4E4X2</accession>
<dbReference type="OrthoDB" id="10321380at2759"/>
<dbReference type="AlphaFoldDB" id="A0A0C4E4X2"/>
<organism evidence="3 4">
    <name type="scientific">Magnaporthiopsis poae (strain ATCC 64411 / 73-15)</name>
    <name type="common">Kentucky bluegrass fungus</name>
    <name type="synonym">Magnaporthe poae</name>
    <dbReference type="NCBI Taxonomy" id="644358"/>
    <lineage>
        <taxon>Eukaryota</taxon>
        <taxon>Fungi</taxon>
        <taxon>Dikarya</taxon>
        <taxon>Ascomycota</taxon>
        <taxon>Pezizomycotina</taxon>
        <taxon>Sordariomycetes</taxon>
        <taxon>Sordariomycetidae</taxon>
        <taxon>Magnaporthales</taxon>
        <taxon>Magnaporthaceae</taxon>
        <taxon>Magnaporthiopsis</taxon>
    </lineage>
</organism>
<reference evidence="3" key="4">
    <citation type="journal article" date="2015" name="G3 (Bethesda)">
        <title>Genome sequences of three phytopathogenic species of the Magnaporthaceae family of fungi.</title>
        <authorList>
            <person name="Okagaki L.H."/>
            <person name="Nunes C.C."/>
            <person name="Sailsbery J."/>
            <person name="Clay B."/>
            <person name="Brown D."/>
            <person name="John T."/>
            <person name="Oh Y."/>
            <person name="Young N."/>
            <person name="Fitzgerald M."/>
            <person name="Haas B.J."/>
            <person name="Zeng Q."/>
            <person name="Young S."/>
            <person name="Adiconis X."/>
            <person name="Fan L."/>
            <person name="Levin J.Z."/>
            <person name="Mitchell T.K."/>
            <person name="Okubara P.A."/>
            <person name="Farman M.L."/>
            <person name="Kohn L.M."/>
            <person name="Birren B."/>
            <person name="Ma L.-J."/>
            <person name="Dean R.A."/>
        </authorList>
    </citation>
    <scope>NUCLEOTIDE SEQUENCE</scope>
    <source>
        <strain evidence="3">ATCC 64411 / 73-15</strain>
    </source>
</reference>
<name>A0A0C4E4X2_MAGP6</name>
<feature type="chain" id="PRO_5009385706" evidence="1">
    <location>
        <begin position="20"/>
        <end position="85"/>
    </location>
</feature>
<dbReference type="EMBL" id="GL876971">
    <property type="protein sequence ID" value="KLU88541.1"/>
    <property type="molecule type" value="Genomic_DNA"/>
</dbReference>
<reference evidence="3" key="5">
    <citation type="submission" date="2015-06" db="UniProtKB">
        <authorList>
            <consortium name="EnsemblFungi"/>
        </authorList>
    </citation>
    <scope>IDENTIFICATION</scope>
    <source>
        <strain evidence="3">ATCC 64411</strain>
    </source>
</reference>
<dbReference type="EMBL" id="ADBL01001824">
    <property type="status" value="NOT_ANNOTATED_CDS"/>
    <property type="molecule type" value="Genomic_DNA"/>
</dbReference>
<evidence type="ECO:0000256" key="1">
    <source>
        <dbReference type="SAM" id="SignalP"/>
    </source>
</evidence>
<gene>
    <name evidence="2" type="ORF">MAPG_07526</name>
</gene>
<evidence type="ECO:0000313" key="3">
    <source>
        <dbReference type="EnsemblFungi" id="MAPG_07526T0"/>
    </source>
</evidence>
<dbReference type="Proteomes" id="UP000011715">
    <property type="component" value="Unassembled WGS sequence"/>
</dbReference>
<evidence type="ECO:0000313" key="4">
    <source>
        <dbReference type="Proteomes" id="UP000011715"/>
    </source>
</evidence>
<proteinExistence type="predicted"/>
<dbReference type="eggNOG" id="ENOG502RN8Z">
    <property type="taxonomic scope" value="Eukaryota"/>
</dbReference>